<evidence type="ECO:0000256" key="4">
    <source>
        <dbReference type="ARBA" id="ARBA00012744"/>
    </source>
</evidence>
<evidence type="ECO:0000256" key="6">
    <source>
        <dbReference type="ARBA" id="ARBA00022764"/>
    </source>
</evidence>
<dbReference type="Gene3D" id="2.60.40.10">
    <property type="entry name" value="Immunoglobulins"/>
    <property type="match status" value="1"/>
</dbReference>
<dbReference type="Pfam" id="PF14310">
    <property type="entry name" value="Fn3-like"/>
    <property type="match status" value="1"/>
</dbReference>
<evidence type="ECO:0000256" key="8">
    <source>
        <dbReference type="ARBA" id="ARBA00023295"/>
    </source>
</evidence>
<dbReference type="InterPro" id="IPR036962">
    <property type="entry name" value="Glyco_hydro_3_N_sf"/>
</dbReference>
<dbReference type="FunFam" id="2.60.40.10:FF:000495">
    <property type="entry name" value="Periplasmic beta-glucosidase"/>
    <property type="match status" value="1"/>
</dbReference>
<keyword evidence="13" id="KW-1185">Reference proteome</keyword>
<proteinExistence type="inferred from homology"/>
<comment type="subcellular location">
    <subcellularLocation>
        <location evidence="2">Periplasm</location>
    </subcellularLocation>
</comment>
<dbReference type="FunFam" id="3.20.20.300:FF:000005">
    <property type="entry name" value="Periplasmic beta-glucosidase"/>
    <property type="match status" value="1"/>
</dbReference>
<feature type="domain" description="Fibronectin type III-like" evidence="11">
    <location>
        <begin position="663"/>
        <end position="732"/>
    </location>
</feature>
<evidence type="ECO:0000313" key="13">
    <source>
        <dbReference type="Proteomes" id="UP000825483"/>
    </source>
</evidence>
<dbReference type="EMBL" id="BPUB01000001">
    <property type="protein sequence ID" value="GJG58323.1"/>
    <property type="molecule type" value="Genomic_DNA"/>
</dbReference>
<dbReference type="Gene3D" id="3.20.20.300">
    <property type="entry name" value="Glycoside hydrolase, family 3, N-terminal domain"/>
    <property type="match status" value="1"/>
</dbReference>
<dbReference type="InterPro" id="IPR036881">
    <property type="entry name" value="Glyco_hydro_3_C_sf"/>
</dbReference>
<evidence type="ECO:0000256" key="1">
    <source>
        <dbReference type="ARBA" id="ARBA00000448"/>
    </source>
</evidence>
<evidence type="ECO:0000313" key="12">
    <source>
        <dbReference type="EMBL" id="GJG58323.1"/>
    </source>
</evidence>
<dbReference type="InterPro" id="IPR002772">
    <property type="entry name" value="Glyco_hydro_3_C"/>
</dbReference>
<comment type="caution">
    <text evidence="12">The sequence shown here is derived from an EMBL/GenBank/DDBJ whole genome shotgun (WGS) entry which is preliminary data.</text>
</comment>
<name>A0A9R1CXT7_9BACT</name>
<dbReference type="SMART" id="SM01217">
    <property type="entry name" value="Fn3_like"/>
    <property type="match status" value="1"/>
</dbReference>
<evidence type="ECO:0000256" key="9">
    <source>
        <dbReference type="ARBA" id="ARBA00067498"/>
    </source>
</evidence>
<organism evidence="12 13">
    <name type="scientific">Prevotella lacticifex</name>
    <dbReference type="NCBI Taxonomy" id="2854755"/>
    <lineage>
        <taxon>Bacteria</taxon>
        <taxon>Pseudomonadati</taxon>
        <taxon>Bacteroidota</taxon>
        <taxon>Bacteroidia</taxon>
        <taxon>Bacteroidales</taxon>
        <taxon>Prevotellaceae</taxon>
        <taxon>Prevotella</taxon>
    </lineage>
</organism>
<protein>
    <recommendedName>
        <fullName evidence="9">Periplasmic beta-glucosidase</fullName>
        <ecNumber evidence="4">3.2.1.21</ecNumber>
    </recommendedName>
</protein>
<comment type="catalytic activity">
    <reaction evidence="1">
        <text>Hydrolysis of terminal, non-reducing beta-D-glucosyl residues with release of beta-D-glucose.</text>
        <dbReference type="EC" id="3.2.1.21"/>
    </reaction>
</comment>
<evidence type="ECO:0000256" key="2">
    <source>
        <dbReference type="ARBA" id="ARBA00004418"/>
    </source>
</evidence>
<evidence type="ECO:0000256" key="5">
    <source>
        <dbReference type="ARBA" id="ARBA00022729"/>
    </source>
</evidence>
<dbReference type="Gene3D" id="3.40.50.1700">
    <property type="entry name" value="Glycoside hydrolase family 3 C-terminal domain"/>
    <property type="match status" value="1"/>
</dbReference>
<dbReference type="AlphaFoldDB" id="A0A9R1CXT7"/>
<dbReference type="InterPro" id="IPR026891">
    <property type="entry name" value="Fn3-like"/>
</dbReference>
<dbReference type="SUPFAM" id="SSF52279">
    <property type="entry name" value="Beta-D-glucan exohydrolase, C-terminal domain"/>
    <property type="match status" value="1"/>
</dbReference>
<sequence length="743" mass="81252">MTVSLSAQKTDMNQFIDNLMSRMTLDEKIGQLTLLPGGDVTTGQLMNSPLAERAQQGRLGAVLNFKGADKIKALQQIAVKKSRLGIPLLIGLDVIHGYETVLPIPLAQACSWDTAAVEAGAALAAREASADGINWVYSPMVDVAHEPRWGRIAEGYGEDPFLSGLMGAAAVRGYQGRHNEYGKDHVMACLKHYALYSATEAGKDYSCVDMSRLRMYNQYFPSYKTVVEAGVGSVMSSFNIVDGIPATANKWLMTDVLRNQWHFDGFTVTDYASINEMTPLGYSKGATSAVRALKAGTDMDMCALAFDRYIKSALDDGSLTMADVDKAVRRVLEAKYKLGLFDDPYHYCNPKQTEKSIYTPTNRKLARDIAAETFVLLKNDNNVLPLKKQGTIALIGPLADDRSNLVGCWSTGDKPAKYTTIKEAMQKYLGSSAKVVYAQGCNIYSDSLRQRAVEFGRPLPWGDTAKMLREAVDAAKGADVVVACLGEMAEMSGESSTRTDLTLPDVQKNLLKALLNTGKPVVLLNFAGRPTVLTWESSHVPAIMNVWFAGSETGDALCDVLFGDKVPTGKLVNTMPRSMGQLPIFYNHISSSRPVADGNKVFRKYQSNYIDETTGPLYPFGYGLSYTTYKYGDVVLSAPSMTKDGKITASVTVTNTGDRDGDEIVEMYIHDRFSSIVRPVKELKGFRRIHLAKGATATVTFDIDATTLSYLDAEGRPFLEPGDFEIMIGPNSRDVKKAVLNVK</sequence>
<dbReference type="GO" id="GO:0009251">
    <property type="term" value="P:glucan catabolic process"/>
    <property type="evidence" value="ECO:0007669"/>
    <property type="project" value="TreeGrafter"/>
</dbReference>
<dbReference type="InterPro" id="IPR019800">
    <property type="entry name" value="Glyco_hydro_3_AS"/>
</dbReference>
<keyword evidence="6" id="KW-0574">Periplasm</keyword>
<reference evidence="12" key="1">
    <citation type="journal article" date="2022" name="Int. J. Syst. Evol. Microbiol.">
        <title>Prevotella lacticifex sp. nov., isolated from the rumen of cows.</title>
        <authorList>
            <person name="Shinkai T."/>
            <person name="Ikeyama N."/>
            <person name="Kumagai M."/>
            <person name="Ohmori H."/>
            <person name="Sakamoto M."/>
            <person name="Ohkuma M."/>
            <person name="Mitsumori M."/>
        </authorList>
    </citation>
    <scope>NUCLEOTIDE SEQUENCE</scope>
    <source>
        <strain evidence="12">R5076</strain>
    </source>
</reference>
<dbReference type="FunFam" id="3.40.50.1700:FF:000004">
    <property type="entry name" value="Periplasmic beta-glucosidase"/>
    <property type="match status" value="1"/>
</dbReference>
<dbReference type="GO" id="GO:0008422">
    <property type="term" value="F:beta-glucosidase activity"/>
    <property type="evidence" value="ECO:0007669"/>
    <property type="project" value="UniProtKB-EC"/>
</dbReference>
<dbReference type="NCBIfam" id="NF011678">
    <property type="entry name" value="PRK15098.1"/>
    <property type="match status" value="1"/>
</dbReference>
<dbReference type="InterPro" id="IPR001764">
    <property type="entry name" value="Glyco_hydro_3_N"/>
</dbReference>
<evidence type="ECO:0000256" key="3">
    <source>
        <dbReference type="ARBA" id="ARBA00005336"/>
    </source>
</evidence>
<dbReference type="Pfam" id="PF00933">
    <property type="entry name" value="Glyco_hydro_3"/>
    <property type="match status" value="1"/>
</dbReference>
<dbReference type="PROSITE" id="PS00775">
    <property type="entry name" value="GLYCOSYL_HYDROL_F3"/>
    <property type="match status" value="1"/>
</dbReference>
<evidence type="ECO:0000259" key="11">
    <source>
        <dbReference type="SMART" id="SM01217"/>
    </source>
</evidence>
<dbReference type="GO" id="GO:0042597">
    <property type="term" value="C:periplasmic space"/>
    <property type="evidence" value="ECO:0007669"/>
    <property type="project" value="UniProtKB-SubCell"/>
</dbReference>
<dbReference type="SUPFAM" id="SSF51445">
    <property type="entry name" value="(Trans)glycosidases"/>
    <property type="match status" value="1"/>
</dbReference>
<dbReference type="Pfam" id="PF01915">
    <property type="entry name" value="Glyco_hydro_3_C"/>
    <property type="match status" value="1"/>
</dbReference>
<dbReference type="RefSeq" id="WP_223930261.1">
    <property type="nucleotide sequence ID" value="NZ_BPTU01000001.1"/>
</dbReference>
<dbReference type="PRINTS" id="PR00133">
    <property type="entry name" value="GLHYDRLASE3"/>
</dbReference>
<evidence type="ECO:0000256" key="10">
    <source>
        <dbReference type="RuleBase" id="RU361161"/>
    </source>
</evidence>
<comment type="similarity">
    <text evidence="3 10">Belongs to the glycosyl hydrolase 3 family.</text>
</comment>
<dbReference type="InterPro" id="IPR017853">
    <property type="entry name" value="GH"/>
</dbReference>
<gene>
    <name evidence="12" type="ORF">PRLR5076_11740</name>
</gene>
<dbReference type="InterPro" id="IPR013783">
    <property type="entry name" value="Ig-like_fold"/>
</dbReference>
<dbReference type="InterPro" id="IPR051915">
    <property type="entry name" value="Cellulose_Degrad_GH3"/>
</dbReference>
<accession>A0A9R1CXT7</accession>
<keyword evidence="8 10" id="KW-0326">Glycosidase</keyword>
<keyword evidence="5" id="KW-0732">Signal</keyword>
<dbReference type="EC" id="3.2.1.21" evidence="4"/>
<keyword evidence="7 10" id="KW-0378">Hydrolase</keyword>
<dbReference type="PANTHER" id="PTHR30620">
    <property type="entry name" value="PERIPLASMIC BETA-GLUCOSIDASE-RELATED"/>
    <property type="match status" value="1"/>
</dbReference>
<dbReference type="Proteomes" id="UP000825483">
    <property type="component" value="Unassembled WGS sequence"/>
</dbReference>
<dbReference type="PANTHER" id="PTHR30620:SF16">
    <property type="entry name" value="LYSOSOMAL BETA GLUCOSIDASE"/>
    <property type="match status" value="1"/>
</dbReference>
<dbReference type="GeneID" id="72467648"/>
<evidence type="ECO:0000256" key="7">
    <source>
        <dbReference type="ARBA" id="ARBA00022801"/>
    </source>
</evidence>